<dbReference type="CTD" id="8237053"/>
<sequence>MTLGSILKTVLGSTDEHQSHGNNNNKFIYERNGHDYYYHHYGHHNHNHHKTKGKSKSDKKSAILSALSLLAFLFFLNILQNCIREETETMNPVIMLNYQNKKEENSEQMEDYKKREREEENGKWYENIHSENSNGNDKDLKKREGRKSRSLLQYVEGEKMIRKRREKFIRNFPTGGAAGGENWTKELSEMTDKDLENQKIKTLNYYRNKNYTNNGNDVTIDKNKTLGSDVIILKRLKKREKSSEELSNEKKTGNETTDSISGFFKPYENSLNEVQMTMKNYNNSENFFKNFHWLYKNTTTKYYDNLPNVTKIFEETSNDTTTPRINKRSDSTNEIFLTTSLHPVTEMNAKIESDDYNNSVTSSNQIQNVGSYETKQQPEIDNYNSIKITTEVPFYYTSSFPPSYQQFYREGQLRTKYSPYRNRNKQQQFPVRYNNRQQQPPIRRINNNNNNNNNDQNGNYYRREVVIARYPTEEETEFDLIKFFWSLITSFTKPFTKLLMPNLSKEGTDEPQCYELLVCEAQRASKLMGPTAETLAATIGTLLTWATEEETRQLVIDAIESGKENTCQQQIKDCDDRSGGKSAMTVIAQAFEIKKPVRRIDTTAADTVTATATATTTAAAIITSNG</sequence>
<dbReference type="EMBL" id="AAZO01007393">
    <property type="status" value="NOT_ANNOTATED_CDS"/>
    <property type="molecule type" value="Genomic_DNA"/>
</dbReference>
<organism>
    <name type="scientific">Pediculus humanus subsp. corporis</name>
    <name type="common">Body louse</name>
    <dbReference type="NCBI Taxonomy" id="121224"/>
    <lineage>
        <taxon>Eukaryota</taxon>
        <taxon>Metazoa</taxon>
        <taxon>Ecdysozoa</taxon>
        <taxon>Arthropoda</taxon>
        <taxon>Hexapoda</taxon>
        <taxon>Insecta</taxon>
        <taxon>Pterygota</taxon>
        <taxon>Neoptera</taxon>
        <taxon>Paraneoptera</taxon>
        <taxon>Psocodea</taxon>
        <taxon>Troctomorpha</taxon>
        <taxon>Phthiraptera</taxon>
        <taxon>Anoplura</taxon>
        <taxon>Pediculidae</taxon>
        <taxon>Pediculus</taxon>
    </lineage>
</organism>
<feature type="region of interest" description="Disordered" evidence="1">
    <location>
        <begin position="414"/>
        <end position="458"/>
    </location>
</feature>
<reference evidence="3" key="3">
    <citation type="submission" date="2021-02" db="UniProtKB">
        <authorList>
            <consortium name="EnsemblMetazoa"/>
        </authorList>
    </citation>
    <scope>IDENTIFICATION</scope>
    <source>
        <strain evidence="3">USDA</strain>
    </source>
</reference>
<dbReference type="EMBL" id="DS235882">
    <property type="protein sequence ID" value="EEB20174.1"/>
    <property type="molecule type" value="Genomic_DNA"/>
</dbReference>
<protein>
    <submittedName>
        <fullName evidence="2 3">Uncharacterized protein</fullName>
    </submittedName>
</protein>
<keyword evidence="4" id="KW-1185">Reference proteome</keyword>
<evidence type="ECO:0000313" key="3">
    <source>
        <dbReference type="EnsemblMetazoa" id="PHUM604550-PA"/>
    </source>
</evidence>
<dbReference type="EnsemblMetazoa" id="PHUM604550-RA">
    <property type="protein sequence ID" value="PHUM604550-PA"/>
    <property type="gene ID" value="PHUM604550"/>
</dbReference>
<evidence type="ECO:0000313" key="4">
    <source>
        <dbReference type="Proteomes" id="UP000009046"/>
    </source>
</evidence>
<dbReference type="InParanoid" id="E0W3G8"/>
<proteinExistence type="predicted"/>
<dbReference type="GeneID" id="8237053"/>
<gene>
    <name evidence="3" type="primary">8237053</name>
    <name evidence="2" type="ORF">Phum_PHUM604550</name>
</gene>
<accession>E0W3G8</accession>
<reference evidence="2" key="1">
    <citation type="submission" date="2007-04" db="EMBL/GenBank/DDBJ databases">
        <title>Annotation of Pediculus humanus corporis strain USDA.</title>
        <authorList>
            <person name="Kirkness E."/>
            <person name="Hannick L."/>
            <person name="Hass B."/>
            <person name="Bruggner R."/>
            <person name="Lawson D."/>
            <person name="Bidwell S."/>
            <person name="Joardar V."/>
            <person name="Caler E."/>
            <person name="Walenz B."/>
            <person name="Inman J."/>
            <person name="Schobel S."/>
            <person name="Galinsky K."/>
            <person name="Amedeo P."/>
            <person name="Strausberg R."/>
        </authorList>
    </citation>
    <scope>NUCLEOTIDE SEQUENCE</scope>
    <source>
        <strain evidence="2">USDA</strain>
    </source>
</reference>
<name>E0W3G8_PEDHC</name>
<feature type="compositionally biased region" description="Low complexity" evidence="1">
    <location>
        <begin position="432"/>
        <end position="458"/>
    </location>
</feature>
<dbReference type="AlphaFoldDB" id="E0W3G8"/>
<dbReference type="VEuPathDB" id="VectorBase:PHUM604550"/>
<dbReference type="eggNOG" id="ENOG502SZC5">
    <property type="taxonomic scope" value="Eukaryota"/>
</dbReference>
<reference evidence="2" key="2">
    <citation type="submission" date="2007-04" db="EMBL/GenBank/DDBJ databases">
        <title>The genome of the human body louse.</title>
        <authorList>
            <consortium name="The Human Body Louse Genome Consortium"/>
            <person name="Kirkness E."/>
            <person name="Walenz B."/>
            <person name="Hass B."/>
            <person name="Bruggner R."/>
            <person name="Strausberg R."/>
        </authorList>
    </citation>
    <scope>NUCLEOTIDE SEQUENCE</scope>
    <source>
        <strain evidence="2">USDA</strain>
    </source>
</reference>
<dbReference type="KEGG" id="phu:Phum_PHUM604550"/>
<evidence type="ECO:0000256" key="1">
    <source>
        <dbReference type="SAM" id="MobiDB-lite"/>
    </source>
</evidence>
<dbReference type="Proteomes" id="UP000009046">
    <property type="component" value="Unassembled WGS sequence"/>
</dbReference>
<feature type="compositionally biased region" description="Basic and acidic residues" evidence="1">
    <location>
        <begin position="102"/>
        <end position="129"/>
    </location>
</feature>
<evidence type="ECO:0000313" key="2">
    <source>
        <dbReference type="EMBL" id="EEB20174.1"/>
    </source>
</evidence>
<feature type="region of interest" description="Disordered" evidence="1">
    <location>
        <begin position="102"/>
        <end position="145"/>
    </location>
</feature>
<dbReference type="RefSeq" id="XP_002432912.1">
    <property type="nucleotide sequence ID" value="XM_002432867.1"/>
</dbReference>
<dbReference type="HOGENOM" id="CLU_437018_0_0_1"/>